<evidence type="ECO:0000313" key="2">
    <source>
        <dbReference type="Proteomes" id="UP000472273"/>
    </source>
</evidence>
<dbReference type="AlphaFoldDB" id="A0A670ZBZ7"/>
<dbReference type="OMA" id="RCPLAQC"/>
<dbReference type="Proteomes" id="UP000472273">
    <property type="component" value="Unplaced"/>
</dbReference>
<keyword evidence="2" id="KW-1185">Reference proteome</keyword>
<organism evidence="1 2">
    <name type="scientific">Pseudonaja textilis</name>
    <name type="common">Eastern brown snake</name>
    <dbReference type="NCBI Taxonomy" id="8673"/>
    <lineage>
        <taxon>Eukaryota</taxon>
        <taxon>Metazoa</taxon>
        <taxon>Chordata</taxon>
        <taxon>Craniata</taxon>
        <taxon>Vertebrata</taxon>
        <taxon>Euteleostomi</taxon>
        <taxon>Lepidosauria</taxon>
        <taxon>Squamata</taxon>
        <taxon>Bifurcata</taxon>
        <taxon>Unidentata</taxon>
        <taxon>Episquamata</taxon>
        <taxon>Toxicofera</taxon>
        <taxon>Serpentes</taxon>
        <taxon>Colubroidea</taxon>
        <taxon>Elapidae</taxon>
        <taxon>Hydrophiinae</taxon>
        <taxon>Pseudonaja</taxon>
    </lineage>
</organism>
<dbReference type="Ensembl" id="ENSPTXT00000022319.1">
    <property type="protein sequence ID" value="ENSPTXP00000021657.1"/>
    <property type="gene ID" value="ENSPTXG00000014991.1"/>
</dbReference>
<protein>
    <submittedName>
        <fullName evidence="1">Uncharacterized protein</fullName>
    </submittedName>
</protein>
<dbReference type="GeneTree" id="ENSGT01140000282845"/>
<proteinExistence type="predicted"/>
<reference evidence="1" key="2">
    <citation type="submission" date="2025-09" db="UniProtKB">
        <authorList>
            <consortium name="Ensembl"/>
        </authorList>
    </citation>
    <scope>IDENTIFICATION</scope>
</reference>
<sequence>VAPLPVVHFLGAGPHFDAPRAHVQQQVKVAVQKLHGEIICLVHALRSALLRRLQSAVAEEEKPIGFGGPEIKGDGAGLLGVPLGQGNVRLGRLEGVPQSCRQTKTSQN</sequence>
<evidence type="ECO:0000313" key="1">
    <source>
        <dbReference type="Ensembl" id="ENSPTXP00000021657.1"/>
    </source>
</evidence>
<reference evidence="1" key="1">
    <citation type="submission" date="2025-08" db="UniProtKB">
        <authorList>
            <consortium name="Ensembl"/>
        </authorList>
    </citation>
    <scope>IDENTIFICATION</scope>
</reference>
<name>A0A670ZBZ7_PSETE</name>
<accession>A0A670ZBZ7</accession>